<evidence type="ECO:0000256" key="1">
    <source>
        <dbReference type="SAM" id="MobiDB-lite"/>
    </source>
</evidence>
<reference evidence="2" key="1">
    <citation type="submission" date="2024-07" db="EMBL/GenBank/DDBJ databases">
        <title>Complete genome sequences of cellulolytic bacteria, Kitasatospora sp. CMC57 and Streptomyces sp. CMC78, isolated from Japanese agricultural soil.</title>
        <authorList>
            <person name="Hashimoto T."/>
            <person name="Ito M."/>
            <person name="Iwamoto M."/>
            <person name="Fukahori D."/>
            <person name="Shoda T."/>
            <person name="Sakoda M."/>
            <person name="Morohoshi T."/>
            <person name="Mitsuboshi M."/>
            <person name="Nishizawa T."/>
        </authorList>
    </citation>
    <scope>NUCLEOTIDE SEQUENCE</scope>
    <source>
        <strain evidence="2">CMC78</strain>
    </source>
</reference>
<dbReference type="KEGG" id="stcm:SCMC78_31070"/>
<dbReference type="EMBL" id="AP035884">
    <property type="protein sequence ID" value="BFP53300.1"/>
    <property type="molecule type" value="Genomic_DNA"/>
</dbReference>
<name>A0AB33KFW9_9ACTN</name>
<feature type="region of interest" description="Disordered" evidence="1">
    <location>
        <begin position="56"/>
        <end position="105"/>
    </location>
</feature>
<evidence type="ECO:0000313" key="2">
    <source>
        <dbReference type="EMBL" id="BFP53300.1"/>
    </source>
</evidence>
<proteinExistence type="predicted"/>
<accession>A0AB33KFW9</accession>
<sequence>MPGGRRRRGGRGGPAAGTAGTGRPGDESVTELPLARTVGGPVDRAAVAAALAEHHAAGRSAHKYGNGREYGGECGPDHDEATAADDIRVDDVDGDRRSHVDALTP</sequence>
<protein>
    <submittedName>
        <fullName evidence="2">Uncharacterized protein</fullName>
    </submittedName>
</protein>
<organism evidence="2">
    <name type="scientific">Streptomyces sp. CMC78</name>
    <dbReference type="NCBI Taxonomy" id="3231512"/>
    <lineage>
        <taxon>Bacteria</taxon>
        <taxon>Bacillati</taxon>
        <taxon>Actinomycetota</taxon>
        <taxon>Actinomycetes</taxon>
        <taxon>Kitasatosporales</taxon>
        <taxon>Streptomycetaceae</taxon>
        <taxon>Streptomyces</taxon>
    </lineage>
</organism>
<feature type="compositionally biased region" description="Basic and acidic residues" evidence="1">
    <location>
        <begin position="75"/>
        <end position="105"/>
    </location>
</feature>
<feature type="compositionally biased region" description="Gly residues" evidence="1">
    <location>
        <begin position="11"/>
        <end position="23"/>
    </location>
</feature>
<dbReference type="AlphaFoldDB" id="A0AB33KFW9"/>
<feature type="compositionally biased region" description="Basic residues" evidence="1">
    <location>
        <begin position="1"/>
        <end position="10"/>
    </location>
</feature>
<gene>
    <name evidence="2" type="ORF">SCMC78_31070</name>
</gene>
<feature type="region of interest" description="Disordered" evidence="1">
    <location>
        <begin position="1"/>
        <end position="31"/>
    </location>
</feature>